<dbReference type="EMBL" id="JAUSUZ010000001">
    <property type="protein sequence ID" value="MDQ0365204.1"/>
    <property type="molecule type" value="Genomic_DNA"/>
</dbReference>
<evidence type="ECO:0000313" key="1">
    <source>
        <dbReference type="EMBL" id="MDQ0365204.1"/>
    </source>
</evidence>
<keyword evidence="2" id="KW-1185">Reference proteome</keyword>
<organism evidence="1 2">
    <name type="scientific">Catenuloplanes indicus</name>
    <dbReference type="NCBI Taxonomy" id="137267"/>
    <lineage>
        <taxon>Bacteria</taxon>
        <taxon>Bacillati</taxon>
        <taxon>Actinomycetota</taxon>
        <taxon>Actinomycetes</taxon>
        <taxon>Micromonosporales</taxon>
        <taxon>Micromonosporaceae</taxon>
        <taxon>Catenuloplanes</taxon>
    </lineage>
</organism>
<gene>
    <name evidence="1" type="ORF">J2S42_001873</name>
</gene>
<proteinExistence type="predicted"/>
<name>A0AAE3VXV3_9ACTN</name>
<sequence>MSSFPAQSRRARDDTLAPVRRLRALRECALHFAPYGFHATWHHLIVSARIPEHLDDDPRSLTRAIDELQAARELVLPLRAAYAETRRREKAAGHRSPRRPVPPWDTPPMIGFAHCPDPWRHPAEPLPMVVRRIITHHAAGYDPAVRCLACGTERPSPHGACRTCGVGPFTPRRDPFADDPGRERWKRIWRRAFPRC</sequence>
<evidence type="ECO:0000313" key="2">
    <source>
        <dbReference type="Proteomes" id="UP001240236"/>
    </source>
</evidence>
<accession>A0AAE3VXV3</accession>
<reference evidence="1 2" key="1">
    <citation type="submission" date="2023-07" db="EMBL/GenBank/DDBJ databases">
        <title>Sequencing the genomes of 1000 actinobacteria strains.</title>
        <authorList>
            <person name="Klenk H.-P."/>
        </authorList>
    </citation>
    <scope>NUCLEOTIDE SEQUENCE [LARGE SCALE GENOMIC DNA]</scope>
    <source>
        <strain evidence="1 2">DSM 44709</strain>
    </source>
</reference>
<dbReference type="RefSeq" id="WP_307237546.1">
    <property type="nucleotide sequence ID" value="NZ_JAUSUZ010000001.1"/>
</dbReference>
<comment type="caution">
    <text evidence="1">The sequence shown here is derived from an EMBL/GenBank/DDBJ whole genome shotgun (WGS) entry which is preliminary data.</text>
</comment>
<dbReference type="Proteomes" id="UP001240236">
    <property type="component" value="Unassembled WGS sequence"/>
</dbReference>
<protein>
    <submittedName>
        <fullName evidence="1">Uncharacterized protein</fullName>
    </submittedName>
</protein>
<dbReference type="AlphaFoldDB" id="A0AAE3VXV3"/>